<dbReference type="Proteomes" id="UP000256373">
    <property type="component" value="Unassembled WGS sequence"/>
</dbReference>
<evidence type="ECO:0000313" key="2">
    <source>
        <dbReference type="Proteomes" id="UP000256373"/>
    </source>
</evidence>
<comment type="caution">
    <text evidence="1">The sequence shown here is derived from an EMBL/GenBank/DDBJ whole genome shotgun (WGS) entry which is preliminary data.</text>
</comment>
<dbReference type="Pfam" id="PF07606">
    <property type="entry name" value="DUF1569"/>
    <property type="match status" value="1"/>
</dbReference>
<sequence>MALANIFTKPVSDGVINRINKLTAQTQPLWGKMEVAQMLAHCCVTYEMVYETKHPKPNFLMRLMLKSFVKKMVVNEAPYPRNSRTAPAFLISDSRDFEKEKNRLITYISKTQELGEAHFDGKESHSFGPLNVTEWNNMFYKHLDHHLNQFGV</sequence>
<evidence type="ECO:0008006" key="3">
    <source>
        <dbReference type="Google" id="ProtNLM"/>
    </source>
</evidence>
<protein>
    <recommendedName>
        <fullName evidence="3">DUF1569 domain-containing protein</fullName>
    </recommendedName>
</protein>
<accession>A0A3D8Y7Q6</accession>
<dbReference type="Gene3D" id="1.20.120.450">
    <property type="entry name" value="dinb family like domain"/>
    <property type="match status" value="1"/>
</dbReference>
<keyword evidence="2" id="KW-1185">Reference proteome</keyword>
<dbReference type="InterPro" id="IPR034660">
    <property type="entry name" value="DinB/YfiT-like"/>
</dbReference>
<organism evidence="1 2">
    <name type="scientific">Dyadobacter luteus</name>
    <dbReference type="NCBI Taxonomy" id="2259619"/>
    <lineage>
        <taxon>Bacteria</taxon>
        <taxon>Pseudomonadati</taxon>
        <taxon>Bacteroidota</taxon>
        <taxon>Cytophagia</taxon>
        <taxon>Cytophagales</taxon>
        <taxon>Spirosomataceae</taxon>
        <taxon>Dyadobacter</taxon>
    </lineage>
</organism>
<dbReference type="RefSeq" id="WP_115832499.1">
    <property type="nucleotide sequence ID" value="NZ_QNUL01000017.1"/>
</dbReference>
<dbReference type="AlphaFoldDB" id="A0A3D8Y7Q6"/>
<dbReference type="OrthoDB" id="2599194at2"/>
<evidence type="ECO:0000313" key="1">
    <source>
        <dbReference type="EMBL" id="REA59042.1"/>
    </source>
</evidence>
<dbReference type="InterPro" id="IPR011463">
    <property type="entry name" value="DUF1569"/>
</dbReference>
<gene>
    <name evidence="1" type="ORF">DSL64_18965</name>
</gene>
<name>A0A3D8Y7Q6_9BACT</name>
<reference evidence="1 2" key="1">
    <citation type="submission" date="2018-07" db="EMBL/GenBank/DDBJ databases">
        <title>Dyadobacter roseus sp. nov., isolated from rose rhizosphere soil.</title>
        <authorList>
            <person name="Chen L."/>
        </authorList>
    </citation>
    <scope>NUCLEOTIDE SEQUENCE [LARGE SCALE GENOMIC DNA]</scope>
    <source>
        <strain evidence="1 2">RS19</strain>
    </source>
</reference>
<dbReference type="EMBL" id="QNUL01000017">
    <property type="protein sequence ID" value="REA59042.1"/>
    <property type="molecule type" value="Genomic_DNA"/>
</dbReference>
<proteinExistence type="predicted"/>